<evidence type="ECO:0008006" key="4">
    <source>
        <dbReference type="Google" id="ProtNLM"/>
    </source>
</evidence>
<keyword evidence="3" id="KW-1185">Reference proteome</keyword>
<dbReference type="Pfam" id="PF11193">
    <property type="entry name" value="DUF2812"/>
    <property type="match status" value="1"/>
</dbReference>
<evidence type="ECO:0000313" key="3">
    <source>
        <dbReference type="Proteomes" id="UP000195043"/>
    </source>
</evidence>
<dbReference type="Proteomes" id="UP000195043">
    <property type="component" value="Unassembled WGS sequence"/>
</dbReference>
<evidence type="ECO:0000313" key="2">
    <source>
        <dbReference type="EMBL" id="OTN77342.1"/>
    </source>
</evidence>
<keyword evidence="1" id="KW-0812">Transmembrane</keyword>
<gene>
    <name evidence="2" type="ORF">A5886_002442</name>
</gene>
<reference evidence="2 3" key="1">
    <citation type="submission" date="2017-05" db="EMBL/GenBank/DDBJ databases">
        <title>The Genome Sequence of Enterococcus sp. 8G7_MSG3316.</title>
        <authorList>
            <consortium name="The Broad Institute Genomics Platform"/>
            <consortium name="The Broad Institute Genomic Center for Infectious Diseases"/>
            <person name="Earl A."/>
            <person name="Manson A."/>
            <person name="Schwartman J."/>
            <person name="Gilmore M."/>
            <person name="Abouelleil A."/>
            <person name="Cao P."/>
            <person name="Chapman S."/>
            <person name="Cusick C."/>
            <person name="Shea T."/>
            <person name="Young S."/>
            <person name="Neafsey D."/>
            <person name="Nusbaum C."/>
            <person name="Birren B."/>
        </authorList>
    </citation>
    <scope>NUCLEOTIDE SEQUENCE [LARGE SCALE GENOMIC DNA]</scope>
    <source>
        <strain evidence="2 3">8G7_MSG3316</strain>
    </source>
</reference>
<keyword evidence="1" id="KW-1133">Transmembrane helix</keyword>
<organism evidence="2 3">
    <name type="scientific">Candidatus Enterococcus testudinis</name>
    <dbReference type="NCBI Taxonomy" id="1834191"/>
    <lineage>
        <taxon>Bacteria</taxon>
        <taxon>Bacillati</taxon>
        <taxon>Bacillota</taxon>
        <taxon>Bacilli</taxon>
        <taxon>Lactobacillales</taxon>
        <taxon>Enterococcaceae</taxon>
        <taxon>Enterococcus</taxon>
    </lineage>
</organism>
<feature type="transmembrane region" description="Helical" evidence="1">
    <location>
        <begin position="202"/>
        <end position="220"/>
    </location>
</feature>
<dbReference type="AlphaFoldDB" id="A0A242A8R5"/>
<keyword evidence="1" id="KW-0472">Membrane</keyword>
<accession>A0A242A8R5</accession>
<dbReference type="EMBL" id="NGKU01000001">
    <property type="protein sequence ID" value="OTN77342.1"/>
    <property type="molecule type" value="Genomic_DNA"/>
</dbReference>
<name>A0A242A8R5_9ENTE</name>
<evidence type="ECO:0000256" key="1">
    <source>
        <dbReference type="SAM" id="Phobius"/>
    </source>
</evidence>
<dbReference type="RefSeq" id="WP_086275377.1">
    <property type="nucleotide sequence ID" value="NZ_NGKU01000001.1"/>
</dbReference>
<comment type="caution">
    <text evidence="2">The sequence shown here is derived from an EMBL/GenBank/DDBJ whole genome shotgun (WGS) entry which is preliminary data.</text>
</comment>
<feature type="transmembrane region" description="Helical" evidence="1">
    <location>
        <begin position="123"/>
        <end position="143"/>
    </location>
</feature>
<protein>
    <recommendedName>
        <fullName evidence="4">DUF2812 domain-containing protein</fullName>
    </recommendedName>
</protein>
<sequence length="221" mass="25622">MKKRKILFSLGVAYYPEKEMLRLQKQAMLGWHFVGMNRLGFLRFEKQAPQAKKFAVDFFDGESSEESEYIALYEASGWHYISNYQKRYYYFEGNLAAPPIFSDQDSYQERINAEQRYLIKRSFWVALVGALLLAILYSVKSIWHWQDHAIWSFVFGICTGLLFVPVMIAIVSYLMGKLYKDRAAFYNQPEKIAKRQKVVRDLLIMALAGAVAGGIIGYIFG</sequence>
<feature type="transmembrane region" description="Helical" evidence="1">
    <location>
        <begin position="149"/>
        <end position="174"/>
    </location>
</feature>
<proteinExistence type="predicted"/>
<dbReference type="InterPro" id="IPR021359">
    <property type="entry name" value="DUF2812"/>
</dbReference>
<dbReference type="STRING" id="1834191.A5886_002442"/>
<dbReference type="OrthoDB" id="1928173at2"/>